<dbReference type="Gene3D" id="3.30.420.10">
    <property type="entry name" value="Ribonuclease H-like superfamily/Ribonuclease H"/>
    <property type="match status" value="1"/>
</dbReference>
<sequence length="847" mass="97071">MEAEIEPEQLLEEDAGPSVITPDRSTIYRSRVKYLKADIDRMEELVRAVEAGEQAVVEQQPAVQLPPEVGRHGKIKELRRQAEALVETLNRMVIADEQEDDSEGQGSGKAESETEDSEGQGGSEAEPETEDSGQGGTATKEREVQGGLGAEEGDGHSAPEVPVDEDAWQSDHESDKDYENSQSESDSDSDSEESATTESSKPSEPEPVQYETQGLHVRVQNNWPNLRDDEKVEALDKGIADLKRKLRLKKFRPEGQHRSNYEAVLDFMRAQRVVLAGAKRRPRLKKFTAIKMASLNPPSRKDLALLVAMINGHSFRVQRRILRDETAWIKEREIRAPQQGKTSRLQSILEDEGVQLAVKEYTAQAGDKISAEGMRKAVERYIADPENSFDQDDGCILSKTFLEMEHINTTNAQRREDAYYDQEAENRQDRRFVGHHIRFRRVKKGLCVRTMERWLHWMGYNWKEVRKGIYKDGHEREDVVSYRQDTFLPFMARIEPRLAKWDLNASGELVSLPLNVDPLAAHVWIQFAQYPVEMQFEVMRALQHDPAAVPCELIPVIHDECTYNANDGVHHQWILGDHNPLRKKSRGAALMVSEFLTPRGRLRVPSECTQEEMDRLRILSDGPTATETLQCGGQNWWDQEYLIQQLEMKAIPIFNRAYPGRQALFIFDNATIHSAFATDALRVTKLNIAPGGKQPVMRPGWFLVYDAANNLWYRQEQEMQFSTTHPDPNLRGKQKGTRQILQERGLWPADGLRLDCKTRRNVPKEQRECSGTEKSPCCTKWLLARQPDFLEQKCRVQEVIEASGHLCIFLPKFHPELSWIEYYWGQTKRYTRRNCAYDIASLRENIP</sequence>
<evidence type="ECO:0000256" key="1">
    <source>
        <dbReference type="SAM" id="MobiDB-lite"/>
    </source>
</evidence>
<dbReference type="EMBL" id="VXIS01000237">
    <property type="protein sequence ID" value="KAA8895915.1"/>
    <property type="molecule type" value="Genomic_DNA"/>
</dbReference>
<dbReference type="InParanoid" id="A0A5J5EJQ8"/>
<feature type="compositionally biased region" description="Basic and acidic residues" evidence="1">
    <location>
        <begin position="169"/>
        <end position="179"/>
    </location>
</feature>
<dbReference type="GO" id="GO:0003676">
    <property type="term" value="F:nucleic acid binding"/>
    <property type="evidence" value="ECO:0007669"/>
    <property type="project" value="InterPro"/>
</dbReference>
<evidence type="ECO:0000313" key="3">
    <source>
        <dbReference type="Proteomes" id="UP000326924"/>
    </source>
</evidence>
<feature type="compositionally biased region" description="Acidic residues" evidence="1">
    <location>
        <begin position="1"/>
        <end position="15"/>
    </location>
</feature>
<proteinExistence type="predicted"/>
<name>A0A5J5EJQ8_9PEZI</name>
<keyword evidence="3" id="KW-1185">Reference proteome</keyword>
<protein>
    <submittedName>
        <fullName evidence="2">Uncharacterized protein</fullName>
    </submittedName>
</protein>
<evidence type="ECO:0000313" key="2">
    <source>
        <dbReference type="EMBL" id="KAA8895915.1"/>
    </source>
</evidence>
<dbReference type="Proteomes" id="UP000326924">
    <property type="component" value="Unassembled WGS sequence"/>
</dbReference>
<gene>
    <name evidence="2" type="ORF">FN846DRAFT_995097</name>
</gene>
<dbReference type="OrthoDB" id="5425482at2759"/>
<dbReference type="AlphaFoldDB" id="A0A5J5EJQ8"/>
<organism evidence="2 3">
    <name type="scientific">Sphaerosporella brunnea</name>
    <dbReference type="NCBI Taxonomy" id="1250544"/>
    <lineage>
        <taxon>Eukaryota</taxon>
        <taxon>Fungi</taxon>
        <taxon>Dikarya</taxon>
        <taxon>Ascomycota</taxon>
        <taxon>Pezizomycotina</taxon>
        <taxon>Pezizomycetes</taxon>
        <taxon>Pezizales</taxon>
        <taxon>Pyronemataceae</taxon>
        <taxon>Sphaerosporella</taxon>
    </lineage>
</organism>
<reference evidence="2 3" key="1">
    <citation type="submission" date="2019-09" db="EMBL/GenBank/DDBJ databases">
        <title>Draft genome of the ectomycorrhizal ascomycete Sphaerosporella brunnea.</title>
        <authorList>
            <consortium name="DOE Joint Genome Institute"/>
            <person name="Benucci G.M."/>
            <person name="Marozzi G."/>
            <person name="Antonielli L."/>
            <person name="Sanchez S."/>
            <person name="Marco P."/>
            <person name="Wang X."/>
            <person name="Falini L.B."/>
            <person name="Barry K."/>
            <person name="Haridas S."/>
            <person name="Lipzen A."/>
            <person name="Labutti K."/>
            <person name="Grigoriev I.V."/>
            <person name="Murat C."/>
            <person name="Martin F."/>
            <person name="Albertini E."/>
            <person name="Donnini D."/>
            <person name="Bonito G."/>
        </authorList>
    </citation>
    <scope>NUCLEOTIDE SEQUENCE [LARGE SCALE GENOMIC DNA]</scope>
    <source>
        <strain evidence="2 3">Sb_GMNB300</strain>
    </source>
</reference>
<feature type="region of interest" description="Disordered" evidence="1">
    <location>
        <begin position="91"/>
        <end position="211"/>
    </location>
</feature>
<feature type="compositionally biased region" description="Acidic residues" evidence="1">
    <location>
        <begin position="185"/>
        <end position="195"/>
    </location>
</feature>
<dbReference type="PANTHER" id="PTHR35871:SF1">
    <property type="entry name" value="CXC1-LIKE CYSTEINE CLUSTER ASSOCIATED WITH KDZ TRANSPOSASES DOMAIN-CONTAINING PROTEIN"/>
    <property type="match status" value="1"/>
</dbReference>
<dbReference type="PANTHER" id="PTHR35871">
    <property type="entry name" value="EXPRESSED PROTEIN"/>
    <property type="match status" value="1"/>
</dbReference>
<dbReference type="InterPro" id="IPR036397">
    <property type="entry name" value="RNaseH_sf"/>
</dbReference>
<comment type="caution">
    <text evidence="2">The sequence shown here is derived from an EMBL/GenBank/DDBJ whole genome shotgun (WGS) entry which is preliminary data.</text>
</comment>
<accession>A0A5J5EJQ8</accession>
<feature type="region of interest" description="Disordered" evidence="1">
    <location>
        <begin position="1"/>
        <end position="22"/>
    </location>
</feature>